<evidence type="ECO:0000313" key="2">
    <source>
        <dbReference type="EMBL" id="TID06277.1"/>
    </source>
</evidence>
<dbReference type="InterPro" id="IPR029045">
    <property type="entry name" value="ClpP/crotonase-like_dom_sf"/>
</dbReference>
<proteinExistence type="inferred from homology"/>
<dbReference type="PANTHER" id="PTHR43684:SF4">
    <property type="entry name" value="ENOYL-COA HYDRATASE_ISOMERASE FAMILY PROTEIN (AFU_ORTHOLOGUE AFUA_1G01890)"/>
    <property type="match status" value="1"/>
</dbReference>
<accession>A0A4T0WHI4</accession>
<dbReference type="InterPro" id="IPR001753">
    <property type="entry name" value="Enoyl-CoA_hydra/iso"/>
</dbReference>
<dbReference type="InterPro" id="IPR014748">
    <property type="entry name" value="Enoyl-CoA_hydra_C"/>
</dbReference>
<evidence type="ECO:0000313" key="3">
    <source>
        <dbReference type="Proteomes" id="UP000305883"/>
    </source>
</evidence>
<dbReference type="OrthoDB" id="2018133at2759"/>
<dbReference type="Gene3D" id="3.90.226.10">
    <property type="entry name" value="2-enoyl-CoA Hydratase, Chain A, domain 1"/>
    <property type="match status" value="1"/>
</dbReference>
<dbReference type="Gene3D" id="1.10.12.10">
    <property type="entry name" value="Lyase 2-enoyl-coa Hydratase, Chain A, domain 2"/>
    <property type="match status" value="1"/>
</dbReference>
<reference evidence="2 3" key="1">
    <citation type="journal article" date="2019" name="Genome Biol. Evol.">
        <title>Genomic Plasticity Mediated by Transposable Elements in the Plant Pathogenic Fungus Colletotrichum higginsianum.</title>
        <authorList>
            <person name="Tsushima A."/>
            <person name="Gan P."/>
            <person name="Kumakura N."/>
            <person name="Narusaka M."/>
            <person name="Takano Y."/>
            <person name="Narusaka Y."/>
            <person name="Shirasu K."/>
        </authorList>
    </citation>
    <scope>NUCLEOTIDE SEQUENCE [LARGE SCALE GENOMIC DNA]</scope>
    <source>
        <strain evidence="2 3">MAFF305635-RFP</strain>
    </source>
</reference>
<gene>
    <name evidence="2" type="ORF">CH35J_001656</name>
</gene>
<dbReference type="CDD" id="cd06558">
    <property type="entry name" value="crotonase-like"/>
    <property type="match status" value="1"/>
</dbReference>
<comment type="similarity">
    <text evidence="1">Belongs to the enoyl-CoA hydratase/isomerase family.</text>
</comment>
<dbReference type="Proteomes" id="UP000305883">
    <property type="component" value="Unassembled WGS sequence"/>
</dbReference>
<dbReference type="EMBL" id="MWPZ01000001">
    <property type="protein sequence ID" value="TID06277.1"/>
    <property type="molecule type" value="Genomic_DNA"/>
</dbReference>
<sequence>MNKSAASLPASYAALEYDGLAVSHVPPSSSAVTKVVVITLNRPHKYNAVTLDMLDGLEALFNTISEDPRVRAVVLTGEGKAFSAGADLDVGFTGMLSLKESERTMRDFRDWGGRVALAITNCKKPAVVAVNGAAVGIGLTMTLPATIRVAWEGARCGLPFSRRGLVLESCSAFFLPRLIGLSRASHVVATGDVYAVTDPLVGGLFSKLLPSPAETVRYAIGLAGELAAKTSLVSTKLMRDMLLRCPASPEGAHVLDSRVFLQLAGTADNVEGVTSFLEKREPNFTDTVSRESVPFWPWWDGDMGRYVTQLEKAAKL</sequence>
<organism evidence="2 3">
    <name type="scientific">Colletotrichum higginsianum</name>
    <dbReference type="NCBI Taxonomy" id="80884"/>
    <lineage>
        <taxon>Eukaryota</taxon>
        <taxon>Fungi</taxon>
        <taxon>Dikarya</taxon>
        <taxon>Ascomycota</taxon>
        <taxon>Pezizomycotina</taxon>
        <taxon>Sordariomycetes</taxon>
        <taxon>Hypocreomycetidae</taxon>
        <taxon>Glomerellales</taxon>
        <taxon>Glomerellaceae</taxon>
        <taxon>Colletotrichum</taxon>
        <taxon>Colletotrichum destructivum species complex</taxon>
    </lineage>
</organism>
<dbReference type="InterPro" id="IPR051053">
    <property type="entry name" value="ECH/Chromodomain_protein"/>
</dbReference>
<dbReference type="Pfam" id="PF00378">
    <property type="entry name" value="ECH_1"/>
    <property type="match status" value="1"/>
</dbReference>
<dbReference type="PANTHER" id="PTHR43684">
    <property type="match status" value="1"/>
</dbReference>
<dbReference type="SUPFAM" id="SSF52096">
    <property type="entry name" value="ClpP/crotonase"/>
    <property type="match status" value="1"/>
</dbReference>
<dbReference type="AlphaFoldDB" id="A0A4T0WHI4"/>
<protein>
    <submittedName>
        <fullName evidence="2">3-hydroxypropionyl-coenzyme A dehydratase</fullName>
    </submittedName>
</protein>
<evidence type="ECO:0000256" key="1">
    <source>
        <dbReference type="ARBA" id="ARBA00005254"/>
    </source>
</evidence>
<name>A0A4T0WHI4_9PEZI</name>
<comment type="caution">
    <text evidence="2">The sequence shown here is derived from an EMBL/GenBank/DDBJ whole genome shotgun (WGS) entry which is preliminary data.</text>
</comment>